<evidence type="ECO:0000313" key="3">
    <source>
        <dbReference type="EMBL" id="AEW60195.1"/>
    </source>
</evidence>
<dbReference type="Gene3D" id="3.60.110.10">
    <property type="entry name" value="Carbon-nitrogen hydrolase"/>
    <property type="match status" value="1"/>
</dbReference>
<dbReference type="InterPro" id="IPR003010">
    <property type="entry name" value="C-N_Hydrolase"/>
</dbReference>
<dbReference type="STRING" id="1125630.KPHS_14970"/>
<dbReference type="GeneID" id="11846498"/>
<dbReference type="AlphaFoldDB" id="A0A0H3GJX7"/>
<comment type="similarity">
    <text evidence="1">Belongs to the carbon-nitrogen hydrolase superfamily. NIT1/NIT2 family.</text>
</comment>
<dbReference type="PANTHER" id="PTHR23088">
    <property type="entry name" value="NITRILASE-RELATED"/>
    <property type="match status" value="1"/>
</dbReference>
<dbReference type="PATRIC" id="fig|1125630.4.peg.1457"/>
<evidence type="ECO:0000256" key="1">
    <source>
        <dbReference type="ARBA" id="ARBA00010613"/>
    </source>
</evidence>
<organism evidence="3 4">
    <name type="scientific">Klebsiella pneumoniae subsp. pneumoniae (strain HS11286)</name>
    <dbReference type="NCBI Taxonomy" id="1125630"/>
    <lineage>
        <taxon>Bacteria</taxon>
        <taxon>Pseudomonadati</taxon>
        <taxon>Pseudomonadota</taxon>
        <taxon>Gammaproteobacteria</taxon>
        <taxon>Enterobacterales</taxon>
        <taxon>Enterobacteriaceae</taxon>
        <taxon>Klebsiella/Raoultella group</taxon>
        <taxon>Klebsiella</taxon>
        <taxon>Klebsiella pneumoniae complex</taxon>
    </lineage>
</organism>
<feature type="domain" description="CN hydrolase" evidence="2">
    <location>
        <begin position="1"/>
        <end position="238"/>
    </location>
</feature>
<accession>A0A0H3GJX7</accession>
<dbReference type="EMBL" id="CP003200">
    <property type="protein sequence ID" value="AEW60195.1"/>
    <property type="molecule type" value="Genomic_DNA"/>
</dbReference>
<dbReference type="InterPro" id="IPR036526">
    <property type="entry name" value="C-N_Hydrolase_sf"/>
</dbReference>
<dbReference type="CDD" id="cd07581">
    <property type="entry name" value="nitrilase_3"/>
    <property type="match status" value="1"/>
</dbReference>
<proteinExistence type="inferred from homology"/>
<dbReference type="PROSITE" id="PS01227">
    <property type="entry name" value="UPF0012"/>
    <property type="match status" value="1"/>
</dbReference>
<dbReference type="Pfam" id="PF00795">
    <property type="entry name" value="CN_hydrolase"/>
    <property type="match status" value="1"/>
</dbReference>
<dbReference type="PROSITE" id="PS50263">
    <property type="entry name" value="CN_HYDROLASE"/>
    <property type="match status" value="1"/>
</dbReference>
<protein>
    <submittedName>
        <fullName evidence="3">NAD(P)-binding amidase-type enzyme</fullName>
    </submittedName>
</protein>
<dbReference type="InterPro" id="IPR001110">
    <property type="entry name" value="UPF0012_CS"/>
</dbReference>
<dbReference type="PANTHER" id="PTHR23088:SF27">
    <property type="entry name" value="DEAMINATED GLUTATHIONE AMIDASE"/>
    <property type="match status" value="1"/>
</dbReference>
<dbReference type="RefSeq" id="YP_005225797.1">
    <property type="nucleotide sequence ID" value="NC_016845.1"/>
</dbReference>
<keyword evidence="4" id="KW-1185">Reference proteome</keyword>
<evidence type="ECO:0000313" key="4">
    <source>
        <dbReference type="Proteomes" id="UP000007841"/>
    </source>
</evidence>
<dbReference type="InterPro" id="IPR047999">
    <property type="entry name" value="De_GSH_amidase"/>
</dbReference>
<sequence length="262" mass="28403">MRVAAGQFAVTPVWRTNAQTCVAMMQQAEREGAALLVLPEALLARDDNDPDLSVKSAQPLDGAFLQPLLAESRRNSLTTVLTLHVPSGEGRATNTLVVLREGAVIAHYHKLHLYDAFAMQESRRVDPGQQIPPVIEVAGLRVGLMTCYDLRFPELALSLALNGAQLLVLPAAWVKGPQKEHHWATLLAARALDTTCYIVAAGECGTRNIGLSRIVDPLGTTLAGAGSEPQLIFADLSADDLARVRERLPVLRNRRFAPPQLL</sequence>
<dbReference type="RefSeq" id="WP_002894461.1">
    <property type="nucleotide sequence ID" value="NC_016845.1"/>
</dbReference>
<dbReference type="Proteomes" id="UP000007841">
    <property type="component" value="Chromosome"/>
</dbReference>
<evidence type="ECO:0000259" key="2">
    <source>
        <dbReference type="PROSITE" id="PS50263"/>
    </source>
</evidence>
<dbReference type="HOGENOM" id="CLU_030130_1_2_6"/>
<dbReference type="NCBIfam" id="NF033621">
    <property type="entry name" value="de_GSH_amidase"/>
    <property type="match status" value="1"/>
</dbReference>
<dbReference type="KEGG" id="kpm:KPHS_14970"/>
<dbReference type="SUPFAM" id="SSF56317">
    <property type="entry name" value="Carbon-nitrogen hydrolase"/>
    <property type="match status" value="1"/>
</dbReference>
<reference evidence="3 4" key="1">
    <citation type="journal article" date="2012" name="J. Bacteriol.">
        <title>Complete genome sequence of Klebsiella pneumoniae subsp. pneumoniae HS11286, a multidrug-resistant strain isolated from human sputum.</title>
        <authorList>
            <person name="Liu P."/>
            <person name="Li P."/>
            <person name="Jiang X."/>
            <person name="Bi D."/>
            <person name="Xie Y."/>
            <person name="Tai C."/>
            <person name="Deng Z."/>
            <person name="Rajakumar K."/>
            <person name="Ou H.Y."/>
        </authorList>
    </citation>
    <scope>NUCLEOTIDE SEQUENCE [LARGE SCALE GENOMIC DNA]</scope>
    <source>
        <strain evidence="3 4">HS11286</strain>
    </source>
</reference>
<name>A0A0H3GJX7_KLEPH</name>
<gene>
    <name evidence="3" type="ordered locus">KPHS_14970</name>
</gene>